<dbReference type="PANTHER" id="PTHR47331:SF5">
    <property type="entry name" value="RIBONUCLEASE H"/>
    <property type="match status" value="1"/>
</dbReference>
<proteinExistence type="predicted"/>
<name>A0ABM1ZEX1_AEDAL</name>
<dbReference type="PANTHER" id="PTHR47331">
    <property type="entry name" value="PHD-TYPE DOMAIN-CONTAINING PROTEIN"/>
    <property type="match status" value="1"/>
</dbReference>
<reference evidence="2" key="2">
    <citation type="submission" date="2025-05" db="UniProtKB">
        <authorList>
            <consortium name="EnsemblMetazoa"/>
        </authorList>
    </citation>
    <scope>IDENTIFICATION</scope>
    <source>
        <strain evidence="2">Foshan</strain>
    </source>
</reference>
<evidence type="ECO:0000313" key="3">
    <source>
        <dbReference type="Proteomes" id="UP000069940"/>
    </source>
</evidence>
<keyword evidence="3" id="KW-1185">Reference proteome</keyword>
<dbReference type="Proteomes" id="UP000069940">
    <property type="component" value="Unassembled WGS sequence"/>
</dbReference>
<organism evidence="2 3">
    <name type="scientific">Aedes albopictus</name>
    <name type="common">Asian tiger mosquito</name>
    <name type="synonym">Stegomyia albopicta</name>
    <dbReference type="NCBI Taxonomy" id="7160"/>
    <lineage>
        <taxon>Eukaryota</taxon>
        <taxon>Metazoa</taxon>
        <taxon>Ecdysozoa</taxon>
        <taxon>Arthropoda</taxon>
        <taxon>Hexapoda</taxon>
        <taxon>Insecta</taxon>
        <taxon>Pterygota</taxon>
        <taxon>Neoptera</taxon>
        <taxon>Endopterygota</taxon>
        <taxon>Diptera</taxon>
        <taxon>Nematocera</taxon>
        <taxon>Culicoidea</taxon>
        <taxon>Culicidae</taxon>
        <taxon>Culicinae</taxon>
        <taxon>Aedini</taxon>
        <taxon>Aedes</taxon>
        <taxon>Stegomyia</taxon>
    </lineage>
</organism>
<evidence type="ECO:0000259" key="1">
    <source>
        <dbReference type="Pfam" id="PF18701"/>
    </source>
</evidence>
<dbReference type="InterPro" id="IPR040676">
    <property type="entry name" value="DUF5641"/>
</dbReference>
<evidence type="ECO:0000313" key="2">
    <source>
        <dbReference type="EnsemblMetazoa" id="AALFPA23_017788.P26059"/>
    </source>
</evidence>
<reference evidence="3" key="1">
    <citation type="journal article" date="2015" name="Proc. Natl. Acad. Sci. U.S.A.">
        <title>Genome sequence of the Asian Tiger mosquito, Aedes albopictus, reveals insights into its biology, genetics, and evolution.</title>
        <authorList>
            <person name="Chen X.G."/>
            <person name="Jiang X."/>
            <person name="Gu J."/>
            <person name="Xu M."/>
            <person name="Wu Y."/>
            <person name="Deng Y."/>
            <person name="Zhang C."/>
            <person name="Bonizzoni M."/>
            <person name="Dermauw W."/>
            <person name="Vontas J."/>
            <person name="Armbruster P."/>
            <person name="Huang X."/>
            <person name="Yang Y."/>
            <person name="Zhang H."/>
            <person name="He W."/>
            <person name="Peng H."/>
            <person name="Liu Y."/>
            <person name="Wu K."/>
            <person name="Chen J."/>
            <person name="Lirakis M."/>
            <person name="Topalis P."/>
            <person name="Van Leeuwen T."/>
            <person name="Hall A.B."/>
            <person name="Jiang X."/>
            <person name="Thorpe C."/>
            <person name="Mueller R.L."/>
            <person name="Sun C."/>
            <person name="Waterhouse R.M."/>
            <person name="Yan G."/>
            <person name="Tu Z.J."/>
            <person name="Fang X."/>
            <person name="James A.A."/>
        </authorList>
    </citation>
    <scope>NUCLEOTIDE SEQUENCE [LARGE SCALE GENOMIC DNA]</scope>
    <source>
        <strain evidence="3">Foshan</strain>
    </source>
</reference>
<dbReference type="GeneID" id="134289033"/>
<sequence>MRRSVQHFWNLWSTDYISQLHQRSKWKAAKPNLQVGALVLLKQDGLPPFMWNLGRVEEAYPGSDGLVRVVLVRTERGSFKRAVTQVRVLPIEDAAEDDGQQRTTRSMVETNRFNGARDV</sequence>
<dbReference type="RefSeq" id="XP_062711008.1">
    <property type="nucleotide sequence ID" value="XM_062855024.1"/>
</dbReference>
<feature type="domain" description="DUF5641" evidence="1">
    <location>
        <begin position="3"/>
        <end position="89"/>
    </location>
</feature>
<dbReference type="EnsemblMetazoa" id="AALFPA23_017788.R26059">
    <property type="protein sequence ID" value="AALFPA23_017788.P26059"/>
    <property type="gene ID" value="AALFPA23_017788"/>
</dbReference>
<protein>
    <recommendedName>
        <fullName evidence="1">DUF5641 domain-containing protein</fullName>
    </recommendedName>
</protein>
<dbReference type="Pfam" id="PF18701">
    <property type="entry name" value="DUF5641"/>
    <property type="match status" value="1"/>
</dbReference>
<accession>A0ABM1ZEX1</accession>